<dbReference type="PANTHER" id="PTHR43228:SF1">
    <property type="entry name" value="TWO-COMPONENT RESPONSE REGULATOR ARR22"/>
    <property type="match status" value="1"/>
</dbReference>
<dbReference type="InterPro" id="IPR011006">
    <property type="entry name" value="CheY-like_superfamily"/>
</dbReference>
<dbReference type="InterPro" id="IPR052048">
    <property type="entry name" value="ST_Response_Regulator"/>
</dbReference>
<dbReference type="GO" id="GO:0000160">
    <property type="term" value="P:phosphorelay signal transduction system"/>
    <property type="evidence" value="ECO:0007669"/>
    <property type="project" value="InterPro"/>
</dbReference>
<proteinExistence type="predicted"/>
<evidence type="ECO:0000256" key="1">
    <source>
        <dbReference type="PROSITE-ProRule" id="PRU00169"/>
    </source>
</evidence>
<dbReference type="Pfam" id="PF00072">
    <property type="entry name" value="Response_reg"/>
    <property type="match status" value="1"/>
</dbReference>
<feature type="modified residue" description="4-aspartylphosphate" evidence="1">
    <location>
        <position position="105"/>
    </location>
</feature>
<evidence type="ECO:0000313" key="3">
    <source>
        <dbReference type="EMBL" id="NKE71866.1"/>
    </source>
</evidence>
<dbReference type="Gene3D" id="3.40.50.2300">
    <property type="match status" value="1"/>
</dbReference>
<gene>
    <name evidence="3" type="ORF">MNODULE_14045</name>
</gene>
<reference evidence="3 4" key="1">
    <citation type="journal article" date="2020" name="Nature">
        <title>Bacterial chemolithoautotrophy via manganese oxidation.</title>
        <authorList>
            <person name="Yu H."/>
            <person name="Leadbetter J.R."/>
        </authorList>
    </citation>
    <scope>NUCLEOTIDE SEQUENCE [LARGE SCALE GENOMIC DNA]</scope>
    <source>
        <strain evidence="3 4">Mn-1</strain>
    </source>
</reference>
<comment type="caution">
    <text evidence="3">The sequence shown here is derived from an EMBL/GenBank/DDBJ whole genome shotgun (WGS) entry which is preliminary data.</text>
</comment>
<sequence length="189" mass="20572">MAEETKYCLCCGEDVPWNRITRDGNEELTCLYCGFILGATPLPAKTAKCIITVDDVAFVNDLLKGMLVDKGLADTVMTAGNGQEFIALFNARLAAKQPVDMVILDLEMPVMDGISAARMMRALEGKYQVAKSPILFFSARKSDEALKKQLGVFSPASYVNKGTSSGMDGLVERVDQLVTHLLNKKRATA</sequence>
<dbReference type="RefSeq" id="WP_168060883.1">
    <property type="nucleotide sequence ID" value="NZ_VTOW01000002.1"/>
</dbReference>
<dbReference type="CDD" id="cd00156">
    <property type="entry name" value="REC"/>
    <property type="match status" value="1"/>
</dbReference>
<dbReference type="PROSITE" id="PS50110">
    <property type="entry name" value="RESPONSE_REGULATORY"/>
    <property type="match status" value="1"/>
</dbReference>
<dbReference type="PANTHER" id="PTHR43228">
    <property type="entry name" value="TWO-COMPONENT RESPONSE REGULATOR"/>
    <property type="match status" value="1"/>
</dbReference>
<protein>
    <submittedName>
        <fullName evidence="3">Response regulator</fullName>
    </submittedName>
</protein>
<dbReference type="SMART" id="SM00448">
    <property type="entry name" value="REC"/>
    <property type="match status" value="1"/>
</dbReference>
<accession>A0A7X6DR61</accession>
<keyword evidence="1" id="KW-0597">Phosphoprotein</keyword>
<dbReference type="Proteomes" id="UP000534783">
    <property type="component" value="Unassembled WGS sequence"/>
</dbReference>
<organism evidence="3 4">
    <name type="scientific">Candidatus Manganitrophus noduliformans</name>
    <dbReference type="NCBI Taxonomy" id="2606439"/>
    <lineage>
        <taxon>Bacteria</taxon>
        <taxon>Pseudomonadati</taxon>
        <taxon>Nitrospirota</taxon>
        <taxon>Nitrospiria</taxon>
        <taxon>Candidatus Troglogloeales</taxon>
        <taxon>Candidatus Manganitrophaceae</taxon>
        <taxon>Candidatus Manganitrophus</taxon>
    </lineage>
</organism>
<evidence type="ECO:0000313" key="4">
    <source>
        <dbReference type="Proteomes" id="UP000534783"/>
    </source>
</evidence>
<name>A0A7X6DR61_9BACT</name>
<evidence type="ECO:0000259" key="2">
    <source>
        <dbReference type="PROSITE" id="PS50110"/>
    </source>
</evidence>
<keyword evidence="4" id="KW-1185">Reference proteome</keyword>
<dbReference type="InterPro" id="IPR001789">
    <property type="entry name" value="Sig_transdc_resp-reg_receiver"/>
</dbReference>
<dbReference type="SUPFAM" id="SSF52172">
    <property type="entry name" value="CheY-like"/>
    <property type="match status" value="1"/>
</dbReference>
<feature type="domain" description="Response regulatory" evidence="2">
    <location>
        <begin position="49"/>
        <end position="176"/>
    </location>
</feature>
<dbReference type="AlphaFoldDB" id="A0A7X6DR61"/>
<dbReference type="EMBL" id="VTOW01000002">
    <property type="protein sequence ID" value="NKE71866.1"/>
    <property type="molecule type" value="Genomic_DNA"/>
</dbReference>